<dbReference type="VEuPathDB" id="FungiDB:ASPCADRAFT_510667"/>
<dbReference type="OrthoDB" id="4500858at2759"/>
<evidence type="ECO:0000313" key="5">
    <source>
        <dbReference type="Proteomes" id="UP000188318"/>
    </source>
</evidence>
<dbReference type="Pfam" id="PF14529">
    <property type="entry name" value="Exo_endo_phos_2"/>
    <property type="match status" value="1"/>
</dbReference>
<accession>A0A1R3R829</accession>
<evidence type="ECO:0000313" key="3">
    <source>
        <dbReference type="EMBL" id="OOF90631.1"/>
    </source>
</evidence>
<dbReference type="EMBL" id="KV907515">
    <property type="protein sequence ID" value="OOF90634.1"/>
    <property type="molecule type" value="Genomic_DNA"/>
</dbReference>
<dbReference type="Gene3D" id="3.60.10.10">
    <property type="entry name" value="Endonuclease/exonuclease/phosphatase"/>
    <property type="match status" value="1"/>
</dbReference>
<dbReference type="EMBL" id="KV907515">
    <property type="protein sequence ID" value="OOF90631.1"/>
    <property type="molecule type" value="Genomic_DNA"/>
</dbReference>
<protein>
    <recommendedName>
        <fullName evidence="2">Endonuclease/exonuclease/phosphatase domain-containing protein</fullName>
    </recommendedName>
</protein>
<dbReference type="InterPro" id="IPR036691">
    <property type="entry name" value="Endo/exonu/phosph_ase_sf"/>
</dbReference>
<dbReference type="GO" id="GO:0003824">
    <property type="term" value="F:catalytic activity"/>
    <property type="evidence" value="ECO:0007669"/>
    <property type="project" value="InterPro"/>
</dbReference>
<reference evidence="5" key="2">
    <citation type="journal article" date="2017" name="Genome Biol.">
        <title>Comparative genomics reveals high biological diversity and specific adaptations in the industrially and medically important fungal genus Aspergillus.</title>
        <authorList>
            <person name="de Vries R.P."/>
            <person name="Riley R."/>
            <person name="Wiebenga A."/>
            <person name="Aguilar-Osorio G."/>
            <person name="Amillis S."/>
            <person name="Uchima C.A."/>
            <person name="Anderluh G."/>
            <person name="Asadollahi M."/>
            <person name="Askin M."/>
            <person name="Barry K."/>
            <person name="Battaglia E."/>
            <person name="Bayram O."/>
            <person name="Benocci T."/>
            <person name="Braus-Stromeyer S.A."/>
            <person name="Caldana C."/>
            <person name="Canovas D."/>
            <person name="Cerqueira G.C."/>
            <person name="Chen F."/>
            <person name="Chen W."/>
            <person name="Choi C."/>
            <person name="Clum A."/>
            <person name="Dos Santos R.A."/>
            <person name="Damasio A.R."/>
            <person name="Diallinas G."/>
            <person name="Emri T."/>
            <person name="Fekete E."/>
            <person name="Flipphi M."/>
            <person name="Freyberg S."/>
            <person name="Gallo A."/>
            <person name="Gournas C."/>
            <person name="Habgood R."/>
            <person name="Hainaut M."/>
            <person name="Harispe M.L."/>
            <person name="Henrissat B."/>
            <person name="Hilden K.S."/>
            <person name="Hope R."/>
            <person name="Hossain A."/>
            <person name="Karabika E."/>
            <person name="Karaffa L."/>
            <person name="Karanyi Z."/>
            <person name="Krasevec N."/>
            <person name="Kuo A."/>
            <person name="Kusch H."/>
            <person name="LaButti K."/>
            <person name="Lagendijk E.L."/>
            <person name="Lapidus A."/>
            <person name="Levasseur A."/>
            <person name="Lindquist E."/>
            <person name="Lipzen A."/>
            <person name="Logrieco A.F."/>
            <person name="MacCabe A."/>
            <person name="Maekelae M.R."/>
            <person name="Malavazi I."/>
            <person name="Melin P."/>
            <person name="Meyer V."/>
            <person name="Mielnichuk N."/>
            <person name="Miskei M."/>
            <person name="Molnar A.P."/>
            <person name="Mule G."/>
            <person name="Ngan C.Y."/>
            <person name="Orejas M."/>
            <person name="Orosz E."/>
            <person name="Ouedraogo J.P."/>
            <person name="Overkamp K.M."/>
            <person name="Park H.-S."/>
            <person name="Perrone G."/>
            <person name="Piumi F."/>
            <person name="Punt P.J."/>
            <person name="Ram A.F."/>
            <person name="Ramon A."/>
            <person name="Rauscher S."/>
            <person name="Record E."/>
            <person name="Riano-Pachon D.M."/>
            <person name="Robert V."/>
            <person name="Roehrig J."/>
            <person name="Ruller R."/>
            <person name="Salamov A."/>
            <person name="Salih N.S."/>
            <person name="Samson R.A."/>
            <person name="Sandor E."/>
            <person name="Sanguinetti M."/>
            <person name="Schuetze T."/>
            <person name="Sepcic K."/>
            <person name="Shelest E."/>
            <person name="Sherlock G."/>
            <person name="Sophianopoulou V."/>
            <person name="Squina F.M."/>
            <person name="Sun H."/>
            <person name="Susca A."/>
            <person name="Todd R.B."/>
            <person name="Tsang A."/>
            <person name="Unkles S.E."/>
            <person name="van de Wiele N."/>
            <person name="van Rossen-Uffink D."/>
            <person name="Oliveira J.V."/>
            <person name="Vesth T.C."/>
            <person name="Visser J."/>
            <person name="Yu J.-H."/>
            <person name="Zhou M."/>
            <person name="Andersen M.R."/>
            <person name="Archer D.B."/>
            <person name="Baker S.E."/>
            <person name="Benoit I."/>
            <person name="Brakhage A.A."/>
            <person name="Braus G.H."/>
            <person name="Fischer R."/>
            <person name="Frisvad J.C."/>
            <person name="Goldman G.H."/>
            <person name="Houbraken J."/>
            <person name="Oakley B."/>
            <person name="Pocsi I."/>
            <person name="Scazzocchio C."/>
            <person name="Seiboth B."/>
            <person name="vanKuyk P.A."/>
            <person name="Wortman J."/>
            <person name="Dyer P.S."/>
            <person name="Grigoriev I.V."/>
        </authorList>
    </citation>
    <scope>NUCLEOTIDE SEQUENCE [LARGE SCALE GENOMIC DNA]</scope>
    <source>
        <strain evidence="5">ITEM 5010</strain>
    </source>
</reference>
<dbReference type="Proteomes" id="UP000188318">
    <property type="component" value="Unassembled WGS sequence"/>
</dbReference>
<reference evidence="3" key="1">
    <citation type="submission" date="2016-12" db="EMBL/GenBank/DDBJ databases">
        <authorList>
            <consortium name="DOE Joint Genome Institute"/>
            <person name="Riley R."/>
            <person name="Kuo A."/>
            <person name="Sun H."/>
            <person name="Pangilinan J."/>
            <person name="Culley D."/>
            <person name="Salamov A."/>
            <person name="Magnuson J."/>
            <person name="Bruno K."/>
            <person name="Henrissat B."/>
            <person name="Berka R."/>
            <person name="Tsang A."/>
            <person name="Barry K."/>
            <person name="lapidus A."/>
            <person name="Martin J."/>
            <person name="Lindquist E."/>
            <person name="Wang Z."/>
            <person name="Baker S."/>
            <person name="Grigoriev I."/>
            <person name="Nordberg H.P."/>
            <person name="Cantor M.N."/>
            <person name="Hua S.X."/>
        </authorList>
    </citation>
    <scope>NUCLEOTIDE SEQUENCE [LARGE SCALE GENOMIC DNA]</scope>
    <source>
        <strain evidence="3">ITEM 5010</strain>
    </source>
</reference>
<evidence type="ECO:0000256" key="1">
    <source>
        <dbReference type="SAM" id="MobiDB-lite"/>
    </source>
</evidence>
<proteinExistence type="predicted"/>
<evidence type="ECO:0000259" key="2">
    <source>
        <dbReference type="Pfam" id="PF14529"/>
    </source>
</evidence>
<name>A0A1R3R829_ASPC5</name>
<feature type="domain" description="Endonuclease/exonuclease/phosphatase" evidence="2">
    <location>
        <begin position="8"/>
        <end position="71"/>
    </location>
</feature>
<organism evidence="3 5">
    <name type="scientific">Aspergillus carbonarius (strain ITEM 5010)</name>
    <dbReference type="NCBI Taxonomy" id="602072"/>
    <lineage>
        <taxon>Eukaryota</taxon>
        <taxon>Fungi</taxon>
        <taxon>Dikarya</taxon>
        <taxon>Ascomycota</taxon>
        <taxon>Pezizomycotina</taxon>
        <taxon>Eurotiomycetes</taxon>
        <taxon>Eurotiomycetidae</taxon>
        <taxon>Eurotiales</taxon>
        <taxon>Aspergillaceae</taxon>
        <taxon>Aspergillus</taxon>
        <taxon>Aspergillus subgen. Circumdati</taxon>
    </lineage>
</organism>
<dbReference type="InterPro" id="IPR005135">
    <property type="entry name" value="Endo/exonuclease/phosphatase"/>
</dbReference>
<dbReference type="SUPFAM" id="SSF56219">
    <property type="entry name" value="DNase I-like"/>
    <property type="match status" value="1"/>
</dbReference>
<dbReference type="AlphaFoldDB" id="A0A1R3R829"/>
<feature type="region of interest" description="Disordered" evidence="1">
    <location>
        <begin position="69"/>
        <end position="115"/>
    </location>
</feature>
<gene>
    <name evidence="3" type="ORF">ASPCADRAFT_510665</name>
    <name evidence="4" type="ORF">ASPCADRAFT_510667</name>
</gene>
<sequence>MSEDNEGVRDLTKALRKANDMAGEKQHIILGDFNIHDPLWSNAGHPKPANNAQRADDLKSLIEQTPLSLATPRGLIARPAMAHRRNGDPQTTTTRQEPLPRTARGDAEPGDRACPSLGTTLDLCFTSWDLQN</sequence>
<evidence type="ECO:0000313" key="4">
    <source>
        <dbReference type="EMBL" id="OOF90634.1"/>
    </source>
</evidence>
<keyword evidence="5" id="KW-1185">Reference proteome</keyword>
<dbReference type="VEuPathDB" id="FungiDB:ASPCADRAFT_510665"/>